<dbReference type="Proteomes" id="UP001244563">
    <property type="component" value="Unassembled WGS sequence"/>
</dbReference>
<dbReference type="Gene3D" id="3.10.620.30">
    <property type="match status" value="1"/>
</dbReference>
<keyword evidence="5" id="KW-1185">Reference proteome</keyword>
<accession>A0ABT9TJT5</accession>
<name>A0ABT9TJT5_PAENI</name>
<comment type="caution">
    <text evidence="4">The sequence shown here is derived from an EMBL/GenBank/DDBJ whole genome shotgun (WGS) entry which is preliminary data.</text>
</comment>
<dbReference type="Pfam" id="PF11992">
    <property type="entry name" value="TgpA_N"/>
    <property type="match status" value="1"/>
</dbReference>
<dbReference type="EMBL" id="JAUSSW010000003">
    <property type="protein sequence ID" value="MDQ0101899.1"/>
    <property type="molecule type" value="Genomic_DNA"/>
</dbReference>
<reference evidence="4 5" key="1">
    <citation type="submission" date="2023-07" db="EMBL/GenBank/DDBJ databases">
        <title>Sorghum-associated microbial communities from plants grown in Nebraska, USA.</title>
        <authorList>
            <person name="Schachtman D."/>
        </authorList>
    </citation>
    <scope>NUCLEOTIDE SEQUENCE [LARGE SCALE GENOMIC DNA]</scope>
    <source>
        <strain evidence="4 5">CC523</strain>
    </source>
</reference>
<dbReference type="InterPro" id="IPR038765">
    <property type="entry name" value="Papain-like_cys_pep_sf"/>
</dbReference>
<gene>
    <name evidence="4" type="ORF">J2T10_001541</name>
</gene>
<evidence type="ECO:0000313" key="5">
    <source>
        <dbReference type="Proteomes" id="UP001244563"/>
    </source>
</evidence>
<feature type="compositionally biased region" description="Polar residues" evidence="1">
    <location>
        <begin position="1"/>
        <end position="23"/>
    </location>
</feature>
<sequence length="833" mass="87464">MTTTSHRNSPASNPANGTPGQKQPTPPSRPRTAGPGPYPWVMAAAISVAVLGAALSLNGVLRGWAWFLPLITTVLVVSLTLAVLRALRAQPLLATLGSFVSLAAVLTFTFCRQDSLAGFIPTTSTFTAVGRLIKRAAETVVSESAPVAPNAGIVFVMCACLGLLVILIDALAVPLSMPAASGIGILAVMVVPATIKPQSVGVAGFLGAAVGYLLILGCSHWFAPDARLQSGAGRGAGQFRRSLVTGGLALALTMVVPLAIPGFETGTFPEGSRLSPWGASNGLNPMITLGNSLRSPTGSGRITYSTSSSAPLYLRSVTIDHFDGETWAPDDRTAQRRAGADRIETGYAVQGEIVNAVTSVSAGQFTSPYLPAPFAPASVNGLNGRWTWDPDTLSIMSTETTTRAQRYVVFSAAPKVTAAALAQATAPPRSISDDFLRVPGNLPDIVRQTADSVTAPAGNNNYAKALAIQKYLRSGAFTYSLQAPVQNGYDGNGLSVLADFLTVKSGYCVHFSSAMAVMARAEGIPSRIAVGYAPGRLTGESVALVGQGSFPEYEVDARDAHAWPELYFEGLGWVPFEPTPSRGVVPDYATESSVAGNLSTNTDEKETLTTPAPVATAPVPIPEVGTPAAGSPGVNPFPAIAAATAGVLLLLAFLCSPRLSRIALRRRRLSIKPRADSDILPPGFKDPAPELAWAELQDLASDYGVPSTSSETPRHFSSKLRSSAALGESGGLDDAAHQAVASLTSDFERQRYGRLTMAAPAAAPRIAVVRESLRNNARWLVRFRAEWLPPSMMRRWARALGAPFRAVAALGKAVAWAAVRGWRSLRGVLPQRR</sequence>
<feature type="transmembrane region" description="Helical" evidence="2">
    <location>
        <begin position="38"/>
        <end position="57"/>
    </location>
</feature>
<feature type="transmembrane region" description="Helical" evidence="2">
    <location>
        <begin position="147"/>
        <end position="168"/>
    </location>
</feature>
<dbReference type="InterPro" id="IPR021878">
    <property type="entry name" value="TgpA_N"/>
</dbReference>
<keyword evidence="2" id="KW-0812">Transmembrane</keyword>
<dbReference type="PANTHER" id="PTHR42736:SF1">
    <property type="entry name" value="PROTEIN-GLUTAMINE GAMMA-GLUTAMYLTRANSFERASE"/>
    <property type="match status" value="1"/>
</dbReference>
<feature type="transmembrane region" description="Helical" evidence="2">
    <location>
        <begin position="243"/>
        <end position="263"/>
    </location>
</feature>
<evidence type="ECO:0000313" key="4">
    <source>
        <dbReference type="EMBL" id="MDQ0101899.1"/>
    </source>
</evidence>
<evidence type="ECO:0000256" key="2">
    <source>
        <dbReference type="SAM" id="Phobius"/>
    </source>
</evidence>
<dbReference type="RefSeq" id="WP_306877643.1">
    <property type="nucleotide sequence ID" value="NZ_JAUSSW010000003.1"/>
</dbReference>
<dbReference type="InterPro" id="IPR002931">
    <property type="entry name" value="Transglutaminase-like"/>
</dbReference>
<dbReference type="SUPFAM" id="SSF54001">
    <property type="entry name" value="Cysteine proteinases"/>
    <property type="match status" value="1"/>
</dbReference>
<feature type="transmembrane region" description="Helical" evidence="2">
    <location>
        <begin position="63"/>
        <end position="84"/>
    </location>
</feature>
<dbReference type="PANTHER" id="PTHR42736">
    <property type="entry name" value="PROTEIN-GLUTAMINE GAMMA-GLUTAMYLTRANSFERASE"/>
    <property type="match status" value="1"/>
</dbReference>
<keyword evidence="2" id="KW-1133">Transmembrane helix</keyword>
<proteinExistence type="predicted"/>
<feature type="transmembrane region" description="Helical" evidence="2">
    <location>
        <begin position="201"/>
        <end position="222"/>
    </location>
</feature>
<keyword evidence="2" id="KW-0472">Membrane</keyword>
<feature type="transmembrane region" description="Helical" evidence="2">
    <location>
        <begin position="91"/>
        <end position="110"/>
    </location>
</feature>
<dbReference type="SMART" id="SM00460">
    <property type="entry name" value="TGc"/>
    <property type="match status" value="1"/>
</dbReference>
<protein>
    <submittedName>
        <fullName evidence="4">Transglutaminase-like putative cysteine protease</fullName>
    </submittedName>
</protein>
<feature type="domain" description="Transglutaminase-like" evidence="3">
    <location>
        <begin position="500"/>
        <end position="580"/>
    </location>
</feature>
<feature type="transmembrane region" description="Helical" evidence="2">
    <location>
        <begin position="175"/>
        <end position="195"/>
    </location>
</feature>
<organism evidence="4 5">
    <name type="scientific">Paenarthrobacter nicotinovorans</name>
    <name type="common">Arthrobacter nicotinovorans</name>
    <dbReference type="NCBI Taxonomy" id="29320"/>
    <lineage>
        <taxon>Bacteria</taxon>
        <taxon>Bacillati</taxon>
        <taxon>Actinomycetota</taxon>
        <taxon>Actinomycetes</taxon>
        <taxon>Micrococcales</taxon>
        <taxon>Micrococcaceae</taxon>
        <taxon>Paenarthrobacter</taxon>
    </lineage>
</organism>
<dbReference type="Pfam" id="PF01841">
    <property type="entry name" value="Transglut_core"/>
    <property type="match status" value="1"/>
</dbReference>
<dbReference type="InterPro" id="IPR052901">
    <property type="entry name" value="Bact_TGase-like"/>
</dbReference>
<evidence type="ECO:0000256" key="1">
    <source>
        <dbReference type="SAM" id="MobiDB-lite"/>
    </source>
</evidence>
<feature type="region of interest" description="Disordered" evidence="1">
    <location>
        <begin position="1"/>
        <end position="34"/>
    </location>
</feature>
<evidence type="ECO:0000259" key="3">
    <source>
        <dbReference type="SMART" id="SM00460"/>
    </source>
</evidence>